<dbReference type="Pfam" id="PF23598">
    <property type="entry name" value="LRR_14"/>
    <property type="match status" value="1"/>
</dbReference>
<sequence length="923" mass="105144">MAEALLLSVVLSGWGTCILQFSLVKLATLIQSEWIKTGNEKTAEEIQHNMVKLQLLLRKIKAILSGAVININANDPGLFWLNNVQEAAYKGVDMVEGFYVESIRGTYGDYDYDKNKYFKEMLSKISSFIEKANELIKEYGGFPLDEATSREHNAKKELLSKILESRNSSQVFIISIVGAAGVGKTTLAQMLFHEEIKKEDYHRIWVSTHDVFNLKMLIKAFMESATQQKFDVLSSDLAQVAVRKFIKKKKIFLVLDGIWHESHNDWRAFLRLLADASHGSVVLVTTQSSIASVAVGTDYRYELSTLSDEECWSILKQNALVSNNKDDYNDEMLKIGRAIASKKCYGIPLVAKSLGELLFAKKQTSEWQFILDTELANLPENGISSSLRFSYFQLPAHLKLCLPYCALFSREYEFEKESLVELWMAEELVLPKGRMRLEDLAESYFEELVERSFFQVISQNANGDEMSLGTPPKYKLNGFIYEMVQFIAVDDSFRLVLTANGSNKVQNPECVRHISVASFGITLGRAFFEQFTNLRTLLCEKENFITHFYPSLLVGKGRLIRVLDLSNSQLQEVPESISNLKLLRYLNVSGTPIFAINKSICKLCVLQTLKVRRCPKLSWLPHRLGALVNLRHFDIDEDSAFPTPPNIGQLTQVQELRKFNVAKTKGCHITELERMDQLRGSLCISFLEKVKYSSSVTHSYLDKKEHLRRLKLQWSGPSHQQLPYESKWIIELLRPHPNLKELVIEGYRFQTWLGNWNWTSALEIVELIRCVNLDTIDLVRELPCLKKLTLIGNAVVTTFDPPLFFGHDEKKGFPSLEILKFDLWTGWKEWTVLAEGDMPLLREIHISNCPSLTIIPDVSCFGSLKELALRSCPSLKKCTSVSRPPQLSHLHIDGCPHLGEDCTSEEATYWPFNKPEETGPTNN</sequence>
<keyword evidence="2" id="KW-0611">Plant defense</keyword>
<keyword evidence="7" id="KW-1185">Reference proteome</keyword>
<protein>
    <submittedName>
        <fullName evidence="6">Disease resistance protein</fullName>
    </submittedName>
</protein>
<evidence type="ECO:0000313" key="7">
    <source>
        <dbReference type="Proteomes" id="UP000195402"/>
    </source>
</evidence>
<reference evidence="6 7" key="1">
    <citation type="journal article" date="2017" name="Mol. Plant">
        <title>The Genome of Medicinal Plant Macleaya cordata Provides New Insights into Benzylisoquinoline Alkaloids Metabolism.</title>
        <authorList>
            <person name="Liu X."/>
            <person name="Liu Y."/>
            <person name="Huang P."/>
            <person name="Ma Y."/>
            <person name="Qing Z."/>
            <person name="Tang Q."/>
            <person name="Cao H."/>
            <person name="Cheng P."/>
            <person name="Zheng Y."/>
            <person name="Yuan Z."/>
            <person name="Zhou Y."/>
            <person name="Liu J."/>
            <person name="Tang Z."/>
            <person name="Zhuo Y."/>
            <person name="Zhang Y."/>
            <person name="Yu L."/>
            <person name="Huang J."/>
            <person name="Yang P."/>
            <person name="Peng Q."/>
            <person name="Zhang J."/>
            <person name="Jiang W."/>
            <person name="Zhang Z."/>
            <person name="Lin K."/>
            <person name="Ro D.K."/>
            <person name="Chen X."/>
            <person name="Xiong X."/>
            <person name="Shang Y."/>
            <person name="Huang S."/>
            <person name="Zeng J."/>
        </authorList>
    </citation>
    <scope>NUCLEOTIDE SEQUENCE [LARGE SCALE GENOMIC DNA]</scope>
    <source>
        <strain evidence="7">cv. BLH2017</strain>
        <tissue evidence="6">Root</tissue>
    </source>
</reference>
<dbReference type="GO" id="GO:0006952">
    <property type="term" value="P:defense response"/>
    <property type="evidence" value="ECO:0007669"/>
    <property type="project" value="UniProtKB-KW"/>
</dbReference>
<dbReference type="Gene3D" id="1.10.8.430">
    <property type="entry name" value="Helical domain of apoptotic protease-activating factors"/>
    <property type="match status" value="1"/>
</dbReference>
<dbReference type="InterPro" id="IPR027417">
    <property type="entry name" value="P-loop_NTPase"/>
</dbReference>
<comment type="caution">
    <text evidence="6">The sequence shown here is derived from an EMBL/GenBank/DDBJ whole genome shotgun (WGS) entry which is preliminary data.</text>
</comment>
<dbReference type="OrthoDB" id="2973320at2759"/>
<dbReference type="InterPro" id="IPR002182">
    <property type="entry name" value="NB-ARC"/>
</dbReference>
<evidence type="ECO:0000256" key="1">
    <source>
        <dbReference type="ARBA" id="ARBA00022737"/>
    </source>
</evidence>
<dbReference type="InParanoid" id="A0A200Q096"/>
<dbReference type="SUPFAM" id="SSF52540">
    <property type="entry name" value="P-loop containing nucleoside triphosphate hydrolases"/>
    <property type="match status" value="1"/>
</dbReference>
<proteinExistence type="predicted"/>
<name>A0A200Q096_MACCD</name>
<dbReference type="SUPFAM" id="SSF52058">
    <property type="entry name" value="L domain-like"/>
    <property type="match status" value="1"/>
</dbReference>
<dbReference type="InterPro" id="IPR058922">
    <property type="entry name" value="WHD_DRP"/>
</dbReference>
<dbReference type="InterPro" id="IPR036388">
    <property type="entry name" value="WH-like_DNA-bd_sf"/>
</dbReference>
<dbReference type="PRINTS" id="PR00364">
    <property type="entry name" value="DISEASERSIST"/>
</dbReference>
<feature type="domain" description="NB-ARC" evidence="3">
    <location>
        <begin position="155"/>
        <end position="320"/>
    </location>
</feature>
<evidence type="ECO:0000259" key="5">
    <source>
        <dbReference type="Pfam" id="PF23598"/>
    </source>
</evidence>
<evidence type="ECO:0000259" key="4">
    <source>
        <dbReference type="Pfam" id="PF23559"/>
    </source>
</evidence>
<evidence type="ECO:0000259" key="3">
    <source>
        <dbReference type="Pfam" id="PF00931"/>
    </source>
</evidence>
<dbReference type="AlphaFoldDB" id="A0A200Q096"/>
<dbReference type="PANTHER" id="PTHR36766:SF70">
    <property type="entry name" value="DISEASE RESISTANCE PROTEIN RGA4"/>
    <property type="match status" value="1"/>
</dbReference>
<dbReference type="Proteomes" id="UP000195402">
    <property type="component" value="Unassembled WGS sequence"/>
</dbReference>
<dbReference type="Pfam" id="PF23559">
    <property type="entry name" value="WHD_DRP"/>
    <property type="match status" value="1"/>
</dbReference>
<accession>A0A200Q096</accession>
<dbReference type="InterPro" id="IPR055414">
    <property type="entry name" value="LRR_R13L4/SHOC2-like"/>
</dbReference>
<keyword evidence="1" id="KW-0677">Repeat</keyword>
<evidence type="ECO:0000256" key="2">
    <source>
        <dbReference type="ARBA" id="ARBA00022821"/>
    </source>
</evidence>
<dbReference type="Gene3D" id="3.40.50.300">
    <property type="entry name" value="P-loop containing nucleotide triphosphate hydrolases"/>
    <property type="match status" value="1"/>
</dbReference>
<dbReference type="OMA" id="FPTKIWV"/>
<dbReference type="STRING" id="56857.A0A200Q096"/>
<dbReference type="Pfam" id="PF00931">
    <property type="entry name" value="NB-ARC"/>
    <property type="match status" value="1"/>
</dbReference>
<feature type="domain" description="Disease resistance R13L4/SHOC-2-like LRR" evidence="5">
    <location>
        <begin position="558"/>
        <end position="877"/>
    </location>
</feature>
<dbReference type="InterPro" id="IPR042197">
    <property type="entry name" value="Apaf_helical"/>
</dbReference>
<dbReference type="FunCoup" id="A0A200Q096">
    <property type="interactions" value="442"/>
</dbReference>
<dbReference type="EMBL" id="MVGT01003464">
    <property type="protein sequence ID" value="OVA03878.1"/>
    <property type="molecule type" value="Genomic_DNA"/>
</dbReference>
<evidence type="ECO:0000313" key="6">
    <source>
        <dbReference type="EMBL" id="OVA03878.1"/>
    </source>
</evidence>
<dbReference type="PANTHER" id="PTHR36766">
    <property type="entry name" value="PLANT BROAD-SPECTRUM MILDEW RESISTANCE PROTEIN RPW8"/>
    <property type="match status" value="1"/>
</dbReference>
<gene>
    <name evidence="6" type="ORF">BVC80_1321g25</name>
</gene>
<organism evidence="6 7">
    <name type="scientific">Macleaya cordata</name>
    <name type="common">Five-seeded plume-poppy</name>
    <name type="synonym">Bocconia cordata</name>
    <dbReference type="NCBI Taxonomy" id="56857"/>
    <lineage>
        <taxon>Eukaryota</taxon>
        <taxon>Viridiplantae</taxon>
        <taxon>Streptophyta</taxon>
        <taxon>Embryophyta</taxon>
        <taxon>Tracheophyta</taxon>
        <taxon>Spermatophyta</taxon>
        <taxon>Magnoliopsida</taxon>
        <taxon>Ranunculales</taxon>
        <taxon>Papaveraceae</taxon>
        <taxon>Papaveroideae</taxon>
        <taxon>Macleaya</taxon>
    </lineage>
</organism>
<dbReference type="Gene3D" id="3.80.10.10">
    <property type="entry name" value="Ribonuclease Inhibitor"/>
    <property type="match status" value="1"/>
</dbReference>
<dbReference type="GO" id="GO:0043531">
    <property type="term" value="F:ADP binding"/>
    <property type="evidence" value="ECO:0007669"/>
    <property type="project" value="InterPro"/>
</dbReference>
<feature type="domain" description="Disease resistance protein winged helix" evidence="4">
    <location>
        <begin position="407"/>
        <end position="464"/>
    </location>
</feature>
<dbReference type="InterPro" id="IPR032675">
    <property type="entry name" value="LRR_dom_sf"/>
</dbReference>
<dbReference type="Gene3D" id="1.10.10.10">
    <property type="entry name" value="Winged helix-like DNA-binding domain superfamily/Winged helix DNA-binding domain"/>
    <property type="match status" value="1"/>
</dbReference>